<gene>
    <name evidence="5" type="ORF">HYC85_010046</name>
</gene>
<keyword evidence="2" id="KW-0131">Cell cycle</keyword>
<name>A0A7J7HGT0_CAMSI</name>
<reference evidence="5 6" key="2">
    <citation type="submission" date="2020-07" db="EMBL/GenBank/DDBJ databases">
        <title>Genome assembly of wild tea tree DASZ reveals pedigree and selection history of tea varieties.</title>
        <authorList>
            <person name="Zhang W."/>
        </authorList>
    </citation>
    <scope>NUCLEOTIDE SEQUENCE [LARGE SCALE GENOMIC DNA]</scope>
    <source>
        <strain evidence="6">cv. G240</strain>
        <tissue evidence="5">Leaf</tissue>
    </source>
</reference>
<feature type="domain" description="Cyclin C-terminal" evidence="4">
    <location>
        <begin position="219"/>
        <end position="264"/>
    </location>
</feature>
<dbReference type="InterPro" id="IPR036915">
    <property type="entry name" value="Cyclin-like_sf"/>
</dbReference>
<evidence type="ECO:0000259" key="4">
    <source>
        <dbReference type="Pfam" id="PF02984"/>
    </source>
</evidence>
<evidence type="ECO:0000256" key="2">
    <source>
        <dbReference type="ARBA" id="ARBA00023306"/>
    </source>
</evidence>
<dbReference type="Proteomes" id="UP000593564">
    <property type="component" value="Unassembled WGS sequence"/>
</dbReference>
<dbReference type="AlphaFoldDB" id="A0A7J7HGT0"/>
<evidence type="ECO:0000256" key="3">
    <source>
        <dbReference type="SAM" id="Phobius"/>
    </source>
</evidence>
<feature type="transmembrane region" description="Helical" evidence="3">
    <location>
        <begin position="162"/>
        <end position="182"/>
    </location>
</feature>
<dbReference type="GO" id="GO:0051301">
    <property type="term" value="P:cell division"/>
    <property type="evidence" value="ECO:0007669"/>
    <property type="project" value="UniProtKB-KW"/>
</dbReference>
<dbReference type="InterPro" id="IPR039361">
    <property type="entry name" value="Cyclin"/>
</dbReference>
<proteinExistence type="predicted"/>
<dbReference type="EMBL" id="JACBKZ010000004">
    <property type="protein sequence ID" value="KAF5952102.1"/>
    <property type="molecule type" value="Genomic_DNA"/>
</dbReference>
<keyword evidence="6" id="KW-1185">Reference proteome</keyword>
<comment type="caution">
    <text evidence="5">The sequence shown here is derived from an EMBL/GenBank/DDBJ whole genome shotgun (WGS) entry which is preliminary data.</text>
</comment>
<evidence type="ECO:0000313" key="5">
    <source>
        <dbReference type="EMBL" id="KAF5952102.1"/>
    </source>
</evidence>
<evidence type="ECO:0000313" key="6">
    <source>
        <dbReference type="Proteomes" id="UP000593564"/>
    </source>
</evidence>
<protein>
    <recommendedName>
        <fullName evidence="4">Cyclin C-terminal domain-containing protein</fullName>
    </recommendedName>
</protein>
<dbReference type="PANTHER" id="PTHR10177">
    <property type="entry name" value="CYCLINS"/>
    <property type="match status" value="1"/>
</dbReference>
<accession>A0A7J7HGT0</accession>
<keyword evidence="3" id="KW-1133">Transmembrane helix</keyword>
<dbReference type="Gene3D" id="1.10.472.10">
    <property type="entry name" value="Cyclin-like"/>
    <property type="match status" value="1"/>
</dbReference>
<keyword evidence="1" id="KW-0132">Cell division</keyword>
<keyword evidence="3" id="KW-0812">Transmembrane</keyword>
<sequence>METPMMMMGHWRNFRQSVLVARVLSHMLPPRMRTERRKVRKFSRPIKWLLGRRVRRQSGEVEALRGEDRGGSIQGRRSPWIRIDFILKKSNNRKNLIMHQNGTTRLSGPYLGEAIEHAASCHPSISQVEKKRRLLLNYMEKRNTNLSRTPFISVYPTLTDSYLIMLLAGTSFSFLVFLACLLPHNTYTNKEVVKMEQDVLDFLNYEMVFSIHSSFSICKWSFLGCYHAKLSLLDYGYLQFLPSLVAASAIFLSRFTIEPKIHPWISLALIYSDPPSRGRNVRLLPKRQPKGG</sequence>
<keyword evidence="3" id="KW-0472">Membrane</keyword>
<dbReference type="SUPFAM" id="SSF47954">
    <property type="entry name" value="Cyclin-like"/>
    <property type="match status" value="1"/>
</dbReference>
<dbReference type="Pfam" id="PF02984">
    <property type="entry name" value="Cyclin_C"/>
    <property type="match status" value="1"/>
</dbReference>
<evidence type="ECO:0000256" key="1">
    <source>
        <dbReference type="ARBA" id="ARBA00022618"/>
    </source>
</evidence>
<dbReference type="InterPro" id="IPR004367">
    <property type="entry name" value="Cyclin_C-dom"/>
</dbReference>
<organism evidence="5 6">
    <name type="scientific">Camellia sinensis</name>
    <name type="common">Tea plant</name>
    <name type="synonym">Thea sinensis</name>
    <dbReference type="NCBI Taxonomy" id="4442"/>
    <lineage>
        <taxon>Eukaryota</taxon>
        <taxon>Viridiplantae</taxon>
        <taxon>Streptophyta</taxon>
        <taxon>Embryophyta</taxon>
        <taxon>Tracheophyta</taxon>
        <taxon>Spermatophyta</taxon>
        <taxon>Magnoliopsida</taxon>
        <taxon>eudicotyledons</taxon>
        <taxon>Gunneridae</taxon>
        <taxon>Pentapetalae</taxon>
        <taxon>asterids</taxon>
        <taxon>Ericales</taxon>
        <taxon>Theaceae</taxon>
        <taxon>Camellia</taxon>
    </lineage>
</organism>
<reference evidence="6" key="1">
    <citation type="journal article" date="2020" name="Nat. Commun.">
        <title>Genome assembly of wild tea tree DASZ reveals pedigree and selection history of tea varieties.</title>
        <authorList>
            <person name="Zhang W."/>
            <person name="Zhang Y."/>
            <person name="Qiu H."/>
            <person name="Guo Y."/>
            <person name="Wan H."/>
            <person name="Zhang X."/>
            <person name="Scossa F."/>
            <person name="Alseekh S."/>
            <person name="Zhang Q."/>
            <person name="Wang P."/>
            <person name="Xu L."/>
            <person name="Schmidt M.H."/>
            <person name="Jia X."/>
            <person name="Li D."/>
            <person name="Zhu A."/>
            <person name="Guo F."/>
            <person name="Chen W."/>
            <person name="Ni D."/>
            <person name="Usadel B."/>
            <person name="Fernie A.R."/>
            <person name="Wen W."/>
        </authorList>
    </citation>
    <scope>NUCLEOTIDE SEQUENCE [LARGE SCALE GENOMIC DNA]</scope>
    <source>
        <strain evidence="6">cv. G240</strain>
    </source>
</reference>